<dbReference type="EMBL" id="MEVI01000003">
    <property type="protein sequence ID" value="OGC55268.1"/>
    <property type="molecule type" value="Genomic_DNA"/>
</dbReference>
<evidence type="ECO:0008006" key="4">
    <source>
        <dbReference type="Google" id="ProtNLM"/>
    </source>
</evidence>
<keyword evidence="1" id="KW-0472">Membrane</keyword>
<feature type="transmembrane region" description="Helical" evidence="1">
    <location>
        <begin position="126"/>
        <end position="149"/>
    </location>
</feature>
<feature type="transmembrane region" description="Helical" evidence="1">
    <location>
        <begin position="302"/>
        <end position="320"/>
    </location>
</feature>
<feature type="transmembrane region" description="Helical" evidence="1">
    <location>
        <begin position="95"/>
        <end position="114"/>
    </location>
</feature>
<reference evidence="2 3" key="1">
    <citation type="journal article" date="2016" name="Nat. Commun.">
        <title>Thousands of microbial genomes shed light on interconnected biogeochemical processes in an aquifer system.</title>
        <authorList>
            <person name="Anantharaman K."/>
            <person name="Brown C.T."/>
            <person name="Hug L.A."/>
            <person name="Sharon I."/>
            <person name="Castelle C.J."/>
            <person name="Probst A.J."/>
            <person name="Thomas B.C."/>
            <person name="Singh A."/>
            <person name="Wilkins M.J."/>
            <person name="Karaoz U."/>
            <person name="Brodie E.L."/>
            <person name="Williams K.H."/>
            <person name="Hubbard S.S."/>
            <person name="Banfield J.F."/>
        </authorList>
    </citation>
    <scope>NUCLEOTIDE SEQUENCE [LARGE SCALE GENOMIC DNA]</scope>
</reference>
<organism evidence="2 3">
    <name type="scientific">candidate division WWE3 bacterium RIFCSPLOWO2_01_FULL_41_18</name>
    <dbReference type="NCBI Taxonomy" id="1802625"/>
    <lineage>
        <taxon>Bacteria</taxon>
        <taxon>Katanobacteria</taxon>
    </lineage>
</organism>
<feature type="transmembrane region" description="Helical" evidence="1">
    <location>
        <begin position="332"/>
        <end position="348"/>
    </location>
</feature>
<evidence type="ECO:0000313" key="2">
    <source>
        <dbReference type="EMBL" id="OGC55268.1"/>
    </source>
</evidence>
<feature type="transmembrane region" description="Helical" evidence="1">
    <location>
        <begin position="186"/>
        <end position="203"/>
    </location>
</feature>
<feature type="transmembrane region" description="Helical" evidence="1">
    <location>
        <begin position="360"/>
        <end position="380"/>
    </location>
</feature>
<proteinExistence type="predicted"/>
<accession>A0A1F4VE68</accession>
<keyword evidence="1" id="KW-1133">Transmembrane helix</keyword>
<feature type="transmembrane region" description="Helical" evidence="1">
    <location>
        <begin position="245"/>
        <end position="266"/>
    </location>
</feature>
<evidence type="ECO:0000256" key="1">
    <source>
        <dbReference type="SAM" id="Phobius"/>
    </source>
</evidence>
<evidence type="ECO:0000313" key="3">
    <source>
        <dbReference type="Proteomes" id="UP000176504"/>
    </source>
</evidence>
<protein>
    <recommendedName>
        <fullName evidence="4">Glycosyltransferase RgtA/B/C/D-like domain-containing protein</fullName>
    </recommendedName>
</protein>
<feature type="transmembrane region" description="Helical" evidence="1">
    <location>
        <begin position="387"/>
        <end position="407"/>
    </location>
</feature>
<sequence>MAKMNLKEYVLIFLVVFGVYISNAYDDFVTDSDNKTYRNLATSGDIVPNTFLSYVLINHQVLYFDKIKGTLKEFQSIKDRTPYFLIKTGDHYYSVYPPLTGLMAIPFFAIPLLFKFIPALNLWDYVLKILVIGRVSASFYAALSSILVYASLTKLSERKNLAALFTFFYAFGTGTWSIASRSLWQHTSSEFFISLLILILLYSKDRPKLIPWMGFISSLAILARPTNIIFIAPLALFVFFKERKYALPFCLSFLPAALFTLIYNHFAFGSALSEGYSARNDVKWSTPLLTGVTGFLISPSRSFLFVSPPLVLSYLALYKIFRTKNFIENHNLLFKFLSAGFLFSLLVFSKWYDWSGANGFGYRMLVDYLPFLIFITFLLLKNIGKRGLTALIIFMLYSVFIQYNAVFNLRSRCSERQNWNINCLITPKTKRFLEANKSYSFLLKDWTKPF</sequence>
<dbReference type="AlphaFoldDB" id="A0A1F4VE68"/>
<comment type="caution">
    <text evidence="2">The sequence shown here is derived from an EMBL/GenBank/DDBJ whole genome shotgun (WGS) entry which is preliminary data.</text>
</comment>
<feature type="transmembrane region" description="Helical" evidence="1">
    <location>
        <begin position="209"/>
        <end position="238"/>
    </location>
</feature>
<gene>
    <name evidence="2" type="ORF">A3A78_04815</name>
</gene>
<dbReference type="Proteomes" id="UP000176504">
    <property type="component" value="Unassembled WGS sequence"/>
</dbReference>
<keyword evidence="1" id="KW-0812">Transmembrane</keyword>
<name>A0A1F4VE68_UNCKA</name>
<feature type="transmembrane region" description="Helical" evidence="1">
    <location>
        <begin position="161"/>
        <end position="179"/>
    </location>
</feature>